<evidence type="ECO:0000313" key="2">
    <source>
        <dbReference type="Proteomes" id="UP000198855"/>
    </source>
</evidence>
<name>A0A1I2FAY8_9BACL</name>
<dbReference type="EMBL" id="FOMT01000005">
    <property type="protein sequence ID" value="SFF01691.1"/>
    <property type="molecule type" value="Genomic_DNA"/>
</dbReference>
<keyword evidence="2" id="KW-1185">Reference proteome</keyword>
<reference evidence="2" key="1">
    <citation type="submission" date="2016-10" db="EMBL/GenBank/DDBJ databases">
        <authorList>
            <person name="Varghese N."/>
            <person name="Submissions S."/>
        </authorList>
    </citation>
    <scope>NUCLEOTIDE SEQUENCE [LARGE SCALE GENOMIC DNA]</scope>
    <source>
        <strain evidence="2">CGMCC 1.10784</strain>
    </source>
</reference>
<proteinExistence type="predicted"/>
<dbReference type="STRING" id="1045775.SAMN05216378_4749"/>
<organism evidence="1 2">
    <name type="scientific">Paenibacillus catalpae</name>
    <dbReference type="NCBI Taxonomy" id="1045775"/>
    <lineage>
        <taxon>Bacteria</taxon>
        <taxon>Bacillati</taxon>
        <taxon>Bacillota</taxon>
        <taxon>Bacilli</taxon>
        <taxon>Bacillales</taxon>
        <taxon>Paenibacillaceae</taxon>
        <taxon>Paenibacillus</taxon>
    </lineage>
</organism>
<dbReference type="AlphaFoldDB" id="A0A1I2FAY8"/>
<dbReference type="Proteomes" id="UP000198855">
    <property type="component" value="Unassembled WGS sequence"/>
</dbReference>
<evidence type="ECO:0000313" key="1">
    <source>
        <dbReference type="EMBL" id="SFF01691.1"/>
    </source>
</evidence>
<gene>
    <name evidence="1" type="ORF">SAMN05216378_4749</name>
</gene>
<protein>
    <submittedName>
        <fullName evidence="1">Uncharacterized protein</fullName>
    </submittedName>
</protein>
<sequence length="43" mass="5445">MAKVRLLDFYHFAFEQTFYMINDKLKKKLFLSYCKWFNLEENM</sequence>
<accession>A0A1I2FAY8</accession>